<dbReference type="RefSeq" id="WP_132312119.1">
    <property type="nucleotide sequence ID" value="NZ_SMAR01000019.1"/>
</dbReference>
<dbReference type="OrthoDB" id="8349919at2"/>
<accession>A0A4V6P088</accession>
<evidence type="ECO:0000313" key="3">
    <source>
        <dbReference type="Proteomes" id="UP000295097"/>
    </source>
</evidence>
<protein>
    <submittedName>
        <fullName evidence="2">Uncharacterized protein</fullName>
    </submittedName>
</protein>
<evidence type="ECO:0000313" key="2">
    <source>
        <dbReference type="EMBL" id="TCT37278.1"/>
    </source>
</evidence>
<reference evidence="2 3" key="1">
    <citation type="submission" date="2019-03" db="EMBL/GenBank/DDBJ databases">
        <title>Freshwater and sediment microbial communities from various areas in North America, analyzing microbe dynamics in response to fracking.</title>
        <authorList>
            <person name="Lamendella R."/>
        </authorList>
    </citation>
    <scope>NUCLEOTIDE SEQUENCE [LARGE SCALE GENOMIC DNA]</scope>
    <source>
        <strain evidence="2 3">175.2</strain>
    </source>
</reference>
<dbReference type="Proteomes" id="UP000295097">
    <property type="component" value="Unassembled WGS sequence"/>
</dbReference>
<dbReference type="AlphaFoldDB" id="A0A4V6P088"/>
<dbReference type="EMBL" id="SMAR01000019">
    <property type="protein sequence ID" value="TCT37278.1"/>
    <property type="molecule type" value="Genomic_DNA"/>
</dbReference>
<name>A0A4V6P088_9HYPH</name>
<organism evidence="2 3">
    <name type="scientific">Martelella mediterranea</name>
    <dbReference type="NCBI Taxonomy" id="293089"/>
    <lineage>
        <taxon>Bacteria</taxon>
        <taxon>Pseudomonadati</taxon>
        <taxon>Pseudomonadota</taxon>
        <taxon>Alphaproteobacteria</taxon>
        <taxon>Hyphomicrobiales</taxon>
        <taxon>Aurantimonadaceae</taxon>
        <taxon>Martelella</taxon>
    </lineage>
</organism>
<gene>
    <name evidence="2" type="ORF">EDC90_101915</name>
</gene>
<proteinExistence type="predicted"/>
<sequence length="224" mass="24972">MQALSQPSEPVVHATPLSVKEKLQRLDIPLELLIAGAQAGFIERQNASRGDPVTKAGTDAWSYPVRVVREGLEARGWRLDDPKNLPLVISDERKINVTVSSGDEMTGVEKPRRPPRSKNPKGVLLECAVERNIGQFDMFPDELPENVMKFDKTLEYPTWVFLLYITDDEIRAELSLPNSIDGSDHLDGWAERIVLHVPLPDEEQIDDTDNGEGAEIVPTVTAKI</sequence>
<keyword evidence="3" id="KW-1185">Reference proteome</keyword>
<evidence type="ECO:0000256" key="1">
    <source>
        <dbReference type="SAM" id="MobiDB-lite"/>
    </source>
</evidence>
<comment type="caution">
    <text evidence="2">The sequence shown here is derived from an EMBL/GenBank/DDBJ whole genome shotgun (WGS) entry which is preliminary data.</text>
</comment>
<feature type="region of interest" description="Disordered" evidence="1">
    <location>
        <begin position="101"/>
        <end position="120"/>
    </location>
</feature>